<dbReference type="GO" id="GO:0003677">
    <property type="term" value="F:DNA binding"/>
    <property type="evidence" value="ECO:0007669"/>
    <property type="project" value="InterPro"/>
</dbReference>
<dbReference type="Proteomes" id="UP001378188">
    <property type="component" value="Unassembled WGS sequence"/>
</dbReference>
<evidence type="ECO:0000256" key="1">
    <source>
        <dbReference type="SAM" id="MobiDB-lite"/>
    </source>
</evidence>
<comment type="caution">
    <text evidence="3">The sequence shown here is derived from an EMBL/GenBank/DDBJ whole genome shotgun (WGS) entry which is preliminary data.</text>
</comment>
<dbReference type="AlphaFoldDB" id="A0AAW9RNP1"/>
<dbReference type="PROSITE" id="PS50943">
    <property type="entry name" value="HTH_CROC1"/>
    <property type="match status" value="1"/>
</dbReference>
<organism evidence="3 4">
    <name type="scientific">Microbaculum marinum</name>
    <dbReference type="NCBI Taxonomy" id="1764581"/>
    <lineage>
        <taxon>Bacteria</taxon>
        <taxon>Pseudomonadati</taxon>
        <taxon>Pseudomonadota</taxon>
        <taxon>Alphaproteobacteria</taxon>
        <taxon>Hyphomicrobiales</taxon>
        <taxon>Tepidamorphaceae</taxon>
        <taxon>Microbaculum</taxon>
    </lineage>
</organism>
<feature type="region of interest" description="Disordered" evidence="1">
    <location>
        <begin position="1"/>
        <end position="20"/>
    </location>
</feature>
<accession>A0AAW9RNP1</accession>
<dbReference type="Pfam" id="PF13560">
    <property type="entry name" value="HTH_31"/>
    <property type="match status" value="1"/>
</dbReference>
<dbReference type="InterPro" id="IPR010982">
    <property type="entry name" value="Lambda_DNA-bd_dom_sf"/>
</dbReference>
<name>A0AAW9RNP1_9HYPH</name>
<dbReference type="InterPro" id="IPR001387">
    <property type="entry name" value="Cro/C1-type_HTH"/>
</dbReference>
<proteinExistence type="predicted"/>
<feature type="domain" description="HTH cro/C1-type" evidence="2">
    <location>
        <begin position="35"/>
        <end position="89"/>
    </location>
</feature>
<feature type="compositionally biased region" description="Basic and acidic residues" evidence="1">
    <location>
        <begin position="1"/>
        <end position="13"/>
    </location>
</feature>
<evidence type="ECO:0000313" key="3">
    <source>
        <dbReference type="EMBL" id="MEJ8570465.1"/>
    </source>
</evidence>
<evidence type="ECO:0000313" key="4">
    <source>
        <dbReference type="Proteomes" id="UP001378188"/>
    </source>
</evidence>
<sequence length="92" mass="10300">MNKPTDTKTKAVDNPDDEPVPQSVLEEIEAGGHPIKVCREYRGLSREQLARAVDISEEYLARLEAGEVRGAFDAISKIAHRLRMPTDILIEQ</sequence>
<keyword evidence="4" id="KW-1185">Reference proteome</keyword>
<dbReference type="RefSeq" id="WP_340328194.1">
    <property type="nucleotide sequence ID" value="NZ_JAZHOF010000001.1"/>
</dbReference>
<dbReference type="CDD" id="cd00093">
    <property type="entry name" value="HTH_XRE"/>
    <property type="match status" value="1"/>
</dbReference>
<evidence type="ECO:0000259" key="2">
    <source>
        <dbReference type="PROSITE" id="PS50943"/>
    </source>
</evidence>
<gene>
    <name evidence="3" type="ORF">V3328_03220</name>
</gene>
<reference evidence="3 4" key="1">
    <citation type="submission" date="2024-02" db="EMBL/GenBank/DDBJ databases">
        <title>Genome analysis and characterization of Microbaculum marinisediminis sp. nov., isolated from marine sediment.</title>
        <authorList>
            <person name="Du Z.-J."/>
            <person name="Ye Y.-Q."/>
            <person name="Zhang Z.-R."/>
            <person name="Yuan S.-M."/>
            <person name="Zhang X.-Y."/>
        </authorList>
    </citation>
    <scope>NUCLEOTIDE SEQUENCE [LARGE SCALE GENOMIC DNA]</scope>
    <source>
        <strain evidence="3 4">SDUM1044001</strain>
    </source>
</reference>
<dbReference type="SMART" id="SM00530">
    <property type="entry name" value="HTH_XRE"/>
    <property type="match status" value="1"/>
</dbReference>
<dbReference type="Gene3D" id="1.10.260.40">
    <property type="entry name" value="lambda repressor-like DNA-binding domains"/>
    <property type="match status" value="1"/>
</dbReference>
<protein>
    <submittedName>
        <fullName evidence="3">Helix-turn-helix transcriptional regulator</fullName>
    </submittedName>
</protein>
<dbReference type="EMBL" id="JAZHOF010000001">
    <property type="protein sequence ID" value="MEJ8570465.1"/>
    <property type="molecule type" value="Genomic_DNA"/>
</dbReference>
<dbReference type="SUPFAM" id="SSF47413">
    <property type="entry name" value="lambda repressor-like DNA-binding domains"/>
    <property type="match status" value="1"/>
</dbReference>